<sequence>MKQILTSCALAMTGLALSAVIGLAESRTVQNHDGTSGRLSHLGDDIGLSSDPHGNRNIVTKPGTESPVRLQPHSETEIQNRSAFGTPLPPNNLTPAPMLPFNPNRAVFSAAPPNRQTPSSGSGRFGR</sequence>
<dbReference type="Proteomes" id="UP000248168">
    <property type="component" value="Unassembled WGS sequence"/>
</dbReference>
<evidence type="ECO:0000256" key="2">
    <source>
        <dbReference type="SAM" id="SignalP"/>
    </source>
</evidence>
<evidence type="ECO:0000256" key="1">
    <source>
        <dbReference type="SAM" id="MobiDB-lite"/>
    </source>
</evidence>
<gene>
    <name evidence="3" type="ORF">NITLEN_40324</name>
</gene>
<feature type="region of interest" description="Disordered" evidence="1">
    <location>
        <begin position="28"/>
        <end position="127"/>
    </location>
</feature>
<accession>A0A330L9U1</accession>
<reference evidence="4" key="1">
    <citation type="submission" date="2018-04" db="EMBL/GenBank/DDBJ databases">
        <authorList>
            <person name="Lucker S."/>
            <person name="Sakoula D."/>
        </authorList>
    </citation>
    <scope>NUCLEOTIDE SEQUENCE [LARGE SCALE GENOMIC DNA]</scope>
</reference>
<dbReference type="InParanoid" id="A0A330L9U1"/>
<feature type="compositionally biased region" description="Polar residues" evidence="1">
    <location>
        <begin position="28"/>
        <end position="38"/>
    </location>
</feature>
<organism evidence="3 4">
    <name type="scientific">Nitrospira lenta</name>
    <dbReference type="NCBI Taxonomy" id="1436998"/>
    <lineage>
        <taxon>Bacteria</taxon>
        <taxon>Pseudomonadati</taxon>
        <taxon>Nitrospirota</taxon>
        <taxon>Nitrospiria</taxon>
        <taxon>Nitrospirales</taxon>
        <taxon>Nitrospiraceae</taxon>
        <taxon>Nitrospira</taxon>
    </lineage>
</organism>
<dbReference type="EMBL" id="OUNR01000017">
    <property type="protein sequence ID" value="SPP65851.1"/>
    <property type="molecule type" value="Genomic_DNA"/>
</dbReference>
<proteinExistence type="predicted"/>
<evidence type="ECO:0000313" key="4">
    <source>
        <dbReference type="Proteomes" id="UP000248168"/>
    </source>
</evidence>
<evidence type="ECO:0000313" key="3">
    <source>
        <dbReference type="EMBL" id="SPP65851.1"/>
    </source>
</evidence>
<feature type="compositionally biased region" description="Polar residues" evidence="1">
    <location>
        <begin position="114"/>
        <end position="127"/>
    </location>
</feature>
<name>A0A330L9U1_9BACT</name>
<feature type="signal peptide" evidence="2">
    <location>
        <begin position="1"/>
        <end position="18"/>
    </location>
</feature>
<feature type="chain" id="PRO_5016435049" evidence="2">
    <location>
        <begin position="19"/>
        <end position="127"/>
    </location>
</feature>
<keyword evidence="2" id="KW-0732">Signal</keyword>
<keyword evidence="4" id="KW-1185">Reference proteome</keyword>
<feature type="compositionally biased region" description="Pro residues" evidence="1">
    <location>
        <begin position="87"/>
        <end position="100"/>
    </location>
</feature>
<dbReference type="RefSeq" id="WP_146216185.1">
    <property type="nucleotide sequence ID" value="NZ_OUNR01000017.1"/>
</dbReference>
<protein>
    <submittedName>
        <fullName evidence="3">Uncharacterized protein</fullName>
    </submittedName>
</protein>
<dbReference type="AlphaFoldDB" id="A0A330L9U1"/>